<feature type="compositionally biased region" description="Low complexity" evidence="1">
    <location>
        <begin position="59"/>
        <end position="71"/>
    </location>
</feature>
<feature type="compositionally biased region" description="Polar residues" evidence="1">
    <location>
        <begin position="36"/>
        <end position="46"/>
    </location>
</feature>
<comment type="caution">
    <text evidence="2">The sequence shown here is derived from an EMBL/GenBank/DDBJ whole genome shotgun (WGS) entry which is preliminary data.</text>
</comment>
<name>A0A7J8FII2_ROUAE</name>
<reference evidence="2 3" key="1">
    <citation type="journal article" date="2020" name="Nature">
        <title>Six reference-quality genomes reveal evolution of bat adaptations.</title>
        <authorList>
            <person name="Jebb D."/>
            <person name="Huang Z."/>
            <person name="Pippel M."/>
            <person name="Hughes G.M."/>
            <person name="Lavrichenko K."/>
            <person name="Devanna P."/>
            <person name="Winkler S."/>
            <person name="Jermiin L.S."/>
            <person name="Skirmuntt E.C."/>
            <person name="Katzourakis A."/>
            <person name="Burkitt-Gray L."/>
            <person name="Ray D.A."/>
            <person name="Sullivan K.A.M."/>
            <person name="Roscito J.G."/>
            <person name="Kirilenko B.M."/>
            <person name="Davalos L.M."/>
            <person name="Corthals A.P."/>
            <person name="Power M.L."/>
            <person name="Jones G."/>
            <person name="Ransome R.D."/>
            <person name="Dechmann D.K.N."/>
            <person name="Locatelli A.G."/>
            <person name="Puechmaille S.J."/>
            <person name="Fedrigo O."/>
            <person name="Jarvis E.D."/>
            <person name="Hiller M."/>
            <person name="Vernes S.C."/>
            <person name="Myers E.W."/>
            <person name="Teeling E.C."/>
        </authorList>
    </citation>
    <scope>NUCLEOTIDE SEQUENCE [LARGE SCALE GENOMIC DNA]</scope>
    <source>
        <strain evidence="2">MRouAeg1</strain>
        <tissue evidence="2">Muscle</tissue>
    </source>
</reference>
<accession>A0A7J8FII2</accession>
<proteinExistence type="predicted"/>
<evidence type="ECO:0000313" key="2">
    <source>
        <dbReference type="EMBL" id="KAF6447400.1"/>
    </source>
</evidence>
<evidence type="ECO:0000313" key="3">
    <source>
        <dbReference type="Proteomes" id="UP000593571"/>
    </source>
</evidence>
<gene>
    <name evidence="2" type="ORF">HJG63_011862</name>
</gene>
<dbReference type="EMBL" id="JACASE010000007">
    <property type="protein sequence ID" value="KAF6447400.1"/>
    <property type="molecule type" value="Genomic_DNA"/>
</dbReference>
<organism evidence="2 3">
    <name type="scientific">Rousettus aegyptiacus</name>
    <name type="common">Egyptian fruit bat</name>
    <name type="synonym">Pteropus aegyptiacus</name>
    <dbReference type="NCBI Taxonomy" id="9407"/>
    <lineage>
        <taxon>Eukaryota</taxon>
        <taxon>Metazoa</taxon>
        <taxon>Chordata</taxon>
        <taxon>Craniata</taxon>
        <taxon>Vertebrata</taxon>
        <taxon>Euteleostomi</taxon>
        <taxon>Mammalia</taxon>
        <taxon>Eutheria</taxon>
        <taxon>Laurasiatheria</taxon>
        <taxon>Chiroptera</taxon>
        <taxon>Yinpterochiroptera</taxon>
        <taxon>Pteropodoidea</taxon>
        <taxon>Pteropodidae</taxon>
        <taxon>Rousettinae</taxon>
        <taxon>Rousettus</taxon>
    </lineage>
</organism>
<sequence length="163" mass="17847">MIPLQGALPSVPFAPAATFQGLTQCLAPGHCTWTVNSGRTTPQSVKEQVKSPVRLGEPSVASSSRAQSARVNGVGANQAGVRLWTTRMRSYRTPWSLVADRVYSPRDTIEESCWPMTTTDGWDTVPDPLWKETESTRIAGTRHPWGLSPGSVPCQRWDLERAA</sequence>
<dbReference type="AlphaFoldDB" id="A0A7J8FII2"/>
<keyword evidence="3" id="KW-1185">Reference proteome</keyword>
<dbReference type="Proteomes" id="UP000593571">
    <property type="component" value="Unassembled WGS sequence"/>
</dbReference>
<feature type="region of interest" description="Disordered" evidence="1">
    <location>
        <begin position="36"/>
        <end position="72"/>
    </location>
</feature>
<protein>
    <submittedName>
        <fullName evidence="2">Uncharacterized protein</fullName>
    </submittedName>
</protein>
<evidence type="ECO:0000256" key="1">
    <source>
        <dbReference type="SAM" id="MobiDB-lite"/>
    </source>
</evidence>